<keyword evidence="3" id="KW-1185">Reference proteome</keyword>
<dbReference type="Gene3D" id="3.90.1200.10">
    <property type="match status" value="1"/>
</dbReference>
<feature type="domain" description="Aminoglycoside phosphotransferase" evidence="1">
    <location>
        <begin position="109"/>
        <end position="246"/>
    </location>
</feature>
<dbReference type="EMBL" id="JAYKYQ010000011">
    <property type="protein sequence ID" value="MEB3513249.1"/>
    <property type="molecule type" value="Genomic_DNA"/>
</dbReference>
<dbReference type="SUPFAM" id="SSF56112">
    <property type="entry name" value="Protein kinase-like (PK-like)"/>
    <property type="match status" value="1"/>
</dbReference>
<protein>
    <submittedName>
        <fullName evidence="2">Phosphotransferase</fullName>
    </submittedName>
</protein>
<sequence>MSAEVGGRWWEDALTHVRRVCGLADHEVRMAEIGHCASFAVPDRALFVRIGRVGSEAQAINAVRFAKTCSDIPGIIEPAAMAFEQPLSTPSGPVTFWPLLDSVGGDIDYAWFGATLRGIHDRDDAPIVNEHRQTNPNLAAARLQRLRRASYAGDEVVAHCADMMARIQTLRERLLPGLRTGLIHGDAYAANVVNTPHCPFLVDYDTAGRGPLYWDLAPIVVSHRRFGTPAAAVDEMFAAYGRDPRSDPAFWDVVRVREWGAITYLIDLAAADESYYRELVRRLRTGDGTGVWRGLDELRAERTLPAGIR</sequence>
<name>A0ABU6B1I3_9NOCA</name>
<organism evidence="2 3">
    <name type="scientific">Nocardia implantans</name>
    <dbReference type="NCBI Taxonomy" id="3108168"/>
    <lineage>
        <taxon>Bacteria</taxon>
        <taxon>Bacillati</taxon>
        <taxon>Actinomycetota</taxon>
        <taxon>Actinomycetes</taxon>
        <taxon>Mycobacteriales</taxon>
        <taxon>Nocardiaceae</taxon>
        <taxon>Nocardia</taxon>
    </lineage>
</organism>
<reference evidence="2 3" key="1">
    <citation type="submission" date="2023-12" db="EMBL/GenBank/DDBJ databases">
        <title>novel species in genus Nocarida.</title>
        <authorList>
            <person name="Li Z."/>
        </authorList>
    </citation>
    <scope>NUCLEOTIDE SEQUENCE [LARGE SCALE GENOMIC DNA]</scope>
    <source>
        <strain evidence="2 3">CDC186</strain>
    </source>
</reference>
<dbReference type="Pfam" id="PF01636">
    <property type="entry name" value="APH"/>
    <property type="match status" value="1"/>
</dbReference>
<dbReference type="InterPro" id="IPR011009">
    <property type="entry name" value="Kinase-like_dom_sf"/>
</dbReference>
<dbReference type="RefSeq" id="WP_195082432.1">
    <property type="nucleotide sequence ID" value="NZ_JAYESH010000004.1"/>
</dbReference>
<accession>A0ABU6B1I3</accession>
<gene>
    <name evidence="2" type="ORF">U3653_24750</name>
</gene>
<evidence type="ECO:0000313" key="3">
    <source>
        <dbReference type="Proteomes" id="UP001348098"/>
    </source>
</evidence>
<comment type="caution">
    <text evidence="2">The sequence shown here is derived from an EMBL/GenBank/DDBJ whole genome shotgun (WGS) entry which is preliminary data.</text>
</comment>
<evidence type="ECO:0000259" key="1">
    <source>
        <dbReference type="Pfam" id="PF01636"/>
    </source>
</evidence>
<dbReference type="InterPro" id="IPR002575">
    <property type="entry name" value="Aminoglycoside_PTrfase"/>
</dbReference>
<evidence type="ECO:0000313" key="2">
    <source>
        <dbReference type="EMBL" id="MEB3513249.1"/>
    </source>
</evidence>
<proteinExistence type="predicted"/>
<dbReference type="Proteomes" id="UP001348098">
    <property type="component" value="Unassembled WGS sequence"/>
</dbReference>